<accession>A0A0F9L350</accession>
<name>A0A0F9L350_9ZZZZ</name>
<dbReference type="AlphaFoldDB" id="A0A0F9L350"/>
<sequence length="51" mass="5787">MRKQVITIQLSPVVLSKAWSWGKDNGLAKQVAIEKLIMMGLSYLQQDKKGR</sequence>
<proteinExistence type="predicted"/>
<dbReference type="EMBL" id="LAZR01013398">
    <property type="protein sequence ID" value="KKM22140.1"/>
    <property type="molecule type" value="Genomic_DNA"/>
</dbReference>
<gene>
    <name evidence="1" type="ORF">LCGC14_1628280</name>
</gene>
<organism evidence="1">
    <name type="scientific">marine sediment metagenome</name>
    <dbReference type="NCBI Taxonomy" id="412755"/>
    <lineage>
        <taxon>unclassified sequences</taxon>
        <taxon>metagenomes</taxon>
        <taxon>ecological metagenomes</taxon>
    </lineage>
</organism>
<evidence type="ECO:0000313" key="1">
    <source>
        <dbReference type="EMBL" id="KKM22140.1"/>
    </source>
</evidence>
<protein>
    <submittedName>
        <fullName evidence="1">Uncharacterized protein</fullName>
    </submittedName>
</protein>
<comment type="caution">
    <text evidence="1">The sequence shown here is derived from an EMBL/GenBank/DDBJ whole genome shotgun (WGS) entry which is preliminary data.</text>
</comment>
<reference evidence="1" key="1">
    <citation type="journal article" date="2015" name="Nature">
        <title>Complex archaea that bridge the gap between prokaryotes and eukaryotes.</title>
        <authorList>
            <person name="Spang A."/>
            <person name="Saw J.H."/>
            <person name="Jorgensen S.L."/>
            <person name="Zaremba-Niedzwiedzka K."/>
            <person name="Martijn J."/>
            <person name="Lind A.E."/>
            <person name="van Eijk R."/>
            <person name="Schleper C."/>
            <person name="Guy L."/>
            <person name="Ettema T.J."/>
        </authorList>
    </citation>
    <scope>NUCLEOTIDE SEQUENCE</scope>
</reference>